<dbReference type="SUPFAM" id="SSF48452">
    <property type="entry name" value="TPR-like"/>
    <property type="match status" value="1"/>
</dbReference>
<dbReference type="AlphaFoldDB" id="A0A2T6C2R5"/>
<keyword evidence="4" id="KW-1185">Reference proteome</keyword>
<dbReference type="InterPro" id="IPR011990">
    <property type="entry name" value="TPR-like_helical_dom_sf"/>
</dbReference>
<keyword evidence="1" id="KW-0802">TPR repeat</keyword>
<feature type="domain" description="Beta-lactamase-related" evidence="2">
    <location>
        <begin position="49"/>
        <end position="355"/>
    </location>
</feature>
<dbReference type="Pfam" id="PF00515">
    <property type="entry name" value="TPR_1"/>
    <property type="match status" value="1"/>
</dbReference>
<dbReference type="EMBL" id="QBKT01000002">
    <property type="protein sequence ID" value="PTX62610.1"/>
    <property type="molecule type" value="Genomic_DNA"/>
</dbReference>
<dbReference type="Gene3D" id="1.25.40.10">
    <property type="entry name" value="Tetratricopeptide repeat domain"/>
    <property type="match status" value="1"/>
</dbReference>
<dbReference type="InterPro" id="IPR001466">
    <property type="entry name" value="Beta-lactam-related"/>
</dbReference>
<dbReference type="InterPro" id="IPR019734">
    <property type="entry name" value="TPR_rpt"/>
</dbReference>
<evidence type="ECO:0000313" key="3">
    <source>
        <dbReference type="EMBL" id="PTX62610.1"/>
    </source>
</evidence>
<evidence type="ECO:0000259" key="2">
    <source>
        <dbReference type="Pfam" id="PF00144"/>
    </source>
</evidence>
<dbReference type="Pfam" id="PF00144">
    <property type="entry name" value="Beta-lactamase"/>
    <property type="match status" value="1"/>
</dbReference>
<feature type="repeat" description="TPR" evidence="1">
    <location>
        <begin position="447"/>
        <end position="480"/>
    </location>
</feature>
<proteinExistence type="predicted"/>
<sequence length="493" mass="55816">MCTACQSNQKEEDVKKTTAVTKIVEGADGQKLDSILTPYLEKLRNLSDNNAGLAIGITKGDQIIYAHTFGYANIEANHKADFNTVFHIASVSKPFTAAAIVKLVQQGKLNLDDKLIAHIPDFKMKGEAYKDITIKHVLNHTSGIPRHVSANDWEHPKPLQANLQYVKNFELDFTPNTAFSYSNSAFDILGIVIENVSGVSFEDYITTHILQPAGMHQSTYIKPKDSLPATWAKPYSYGLQTQEWSPYPYAPNYYPSSGLQTTLLDMCTWGMLHAGKGTYNGKTIFDKNHFKLLTTPYYKTPWGDHIGLSWFLQSYLERPIIMHTGADTGFESIMYVYPNEEISIIVMANRDFSRTGRIINAASEVLFDSVPKNYNLSARYKFTEAYKKHGIDKAKETWERMQKDTTDIYFVNNDDILTTGAVLENGNYWKETQDILTYYLTLNKKSTYAWRLLGNAYLHQKDTLKAVECYEQTLAINPNYEKGKAALAALKNK</sequence>
<dbReference type="SUPFAM" id="SSF56601">
    <property type="entry name" value="beta-lactamase/transpeptidase-like"/>
    <property type="match status" value="1"/>
</dbReference>
<dbReference type="PANTHER" id="PTHR46825:SF9">
    <property type="entry name" value="BETA-LACTAMASE-RELATED DOMAIN-CONTAINING PROTEIN"/>
    <property type="match status" value="1"/>
</dbReference>
<dbReference type="InterPro" id="IPR012338">
    <property type="entry name" value="Beta-lactam/transpept-like"/>
</dbReference>
<gene>
    <name evidence="3" type="ORF">C8N46_1025</name>
</gene>
<protein>
    <submittedName>
        <fullName evidence="3">CubicO group peptidase (Beta-lactamase class C family)</fullName>
    </submittedName>
</protein>
<comment type="caution">
    <text evidence="3">The sequence shown here is derived from an EMBL/GenBank/DDBJ whole genome shotgun (WGS) entry which is preliminary data.</text>
</comment>
<reference evidence="3 4" key="1">
    <citation type="submission" date="2018-04" db="EMBL/GenBank/DDBJ databases">
        <title>Genomic Encyclopedia of Archaeal and Bacterial Type Strains, Phase II (KMG-II): from individual species to whole genera.</title>
        <authorList>
            <person name="Goeker M."/>
        </authorList>
    </citation>
    <scope>NUCLEOTIDE SEQUENCE [LARGE SCALE GENOMIC DNA]</scope>
    <source>
        <strain evidence="3 4">DSM 25731</strain>
    </source>
</reference>
<dbReference type="InterPro" id="IPR050491">
    <property type="entry name" value="AmpC-like"/>
</dbReference>
<evidence type="ECO:0000313" key="4">
    <source>
        <dbReference type="Proteomes" id="UP000244090"/>
    </source>
</evidence>
<name>A0A2T6C2R5_9FLAO</name>
<dbReference type="PROSITE" id="PS50005">
    <property type="entry name" value="TPR"/>
    <property type="match status" value="1"/>
</dbReference>
<organism evidence="3 4">
    <name type="scientific">Kordia periserrulae</name>
    <dbReference type="NCBI Taxonomy" id="701523"/>
    <lineage>
        <taxon>Bacteria</taxon>
        <taxon>Pseudomonadati</taxon>
        <taxon>Bacteroidota</taxon>
        <taxon>Flavobacteriia</taxon>
        <taxon>Flavobacteriales</taxon>
        <taxon>Flavobacteriaceae</taxon>
        <taxon>Kordia</taxon>
    </lineage>
</organism>
<dbReference type="PANTHER" id="PTHR46825">
    <property type="entry name" value="D-ALANYL-D-ALANINE-CARBOXYPEPTIDASE/ENDOPEPTIDASE AMPH"/>
    <property type="match status" value="1"/>
</dbReference>
<evidence type="ECO:0000256" key="1">
    <source>
        <dbReference type="PROSITE-ProRule" id="PRU00339"/>
    </source>
</evidence>
<accession>A0A2T6C2R5</accession>
<dbReference type="Proteomes" id="UP000244090">
    <property type="component" value="Unassembled WGS sequence"/>
</dbReference>
<dbReference type="SMART" id="SM00028">
    <property type="entry name" value="TPR"/>
    <property type="match status" value="1"/>
</dbReference>
<dbReference type="Gene3D" id="3.40.710.10">
    <property type="entry name" value="DD-peptidase/beta-lactamase superfamily"/>
    <property type="match status" value="1"/>
</dbReference>